<evidence type="ECO:0000313" key="1">
    <source>
        <dbReference type="EMBL" id="KAH9734366.1"/>
    </source>
</evidence>
<accession>A0ACB8JRH3</accession>
<gene>
    <name evidence="1" type="ORF">KPL71_017349</name>
</gene>
<comment type="caution">
    <text evidence="1">The sequence shown here is derived from an EMBL/GenBank/DDBJ whole genome shotgun (WGS) entry which is preliminary data.</text>
</comment>
<organism evidence="1 2">
    <name type="scientific">Citrus sinensis</name>
    <name type="common">Sweet orange</name>
    <name type="synonym">Citrus aurantium var. sinensis</name>
    <dbReference type="NCBI Taxonomy" id="2711"/>
    <lineage>
        <taxon>Eukaryota</taxon>
        <taxon>Viridiplantae</taxon>
        <taxon>Streptophyta</taxon>
        <taxon>Embryophyta</taxon>
        <taxon>Tracheophyta</taxon>
        <taxon>Spermatophyta</taxon>
        <taxon>Magnoliopsida</taxon>
        <taxon>eudicotyledons</taxon>
        <taxon>Gunneridae</taxon>
        <taxon>Pentapetalae</taxon>
        <taxon>rosids</taxon>
        <taxon>malvids</taxon>
        <taxon>Sapindales</taxon>
        <taxon>Rutaceae</taxon>
        <taxon>Aurantioideae</taxon>
        <taxon>Citrus</taxon>
    </lineage>
</organism>
<keyword evidence="2" id="KW-1185">Reference proteome</keyword>
<name>A0ACB8JRH3_CITSI</name>
<reference evidence="2" key="1">
    <citation type="journal article" date="2023" name="Hortic. Res.">
        <title>A chromosome-level phased genome enabling allele-level studies in sweet orange: a case study on citrus Huanglongbing tolerance.</title>
        <authorList>
            <person name="Wu B."/>
            <person name="Yu Q."/>
            <person name="Deng Z."/>
            <person name="Duan Y."/>
            <person name="Luo F."/>
            <person name="Gmitter F. Jr."/>
        </authorList>
    </citation>
    <scope>NUCLEOTIDE SEQUENCE [LARGE SCALE GENOMIC DNA]</scope>
    <source>
        <strain evidence="2">cv. Valencia</strain>
    </source>
</reference>
<sequence>MSLLQFSSTTVRSPTSVPCSGNHQITASAFSAGVSSSRTGSYSSSLVAKKANKKSNKQLNGGVFTVRSSLEIAGATVGEVTEVNKDTFWPIVKAAGDKTVVLDMYTQCCEKMRFKFMLITFSFISPTMVRCGPCKVIAPKFQELAQKYSDVIFLKLDCNQENKSLAKELGIRVVPTFKILKDNKVVKEVTGAKLEDLVFAIDAVRSS</sequence>
<evidence type="ECO:0000313" key="2">
    <source>
        <dbReference type="Proteomes" id="UP000829398"/>
    </source>
</evidence>
<protein>
    <submittedName>
        <fullName evidence="1">Thioredoxin F2</fullName>
    </submittedName>
</protein>
<dbReference type="Proteomes" id="UP000829398">
    <property type="component" value="Chromosome 6"/>
</dbReference>
<proteinExistence type="predicted"/>
<dbReference type="EMBL" id="CM039175">
    <property type="protein sequence ID" value="KAH9734366.1"/>
    <property type="molecule type" value="Genomic_DNA"/>
</dbReference>